<feature type="domain" description="Transglutaminase-like" evidence="2">
    <location>
        <begin position="414"/>
        <end position="485"/>
    </location>
</feature>
<dbReference type="RefSeq" id="WP_154360442.1">
    <property type="nucleotide sequence ID" value="NZ_WKJL01000024.1"/>
</dbReference>
<dbReference type="EMBL" id="WKJL01000024">
    <property type="protein sequence ID" value="MRW87187.1"/>
    <property type="molecule type" value="Genomic_DNA"/>
</dbReference>
<dbReference type="InterPro" id="IPR025403">
    <property type="entry name" value="TgpA-like_C"/>
</dbReference>
<feature type="transmembrane region" description="Helical" evidence="1">
    <location>
        <begin position="15"/>
        <end position="32"/>
    </location>
</feature>
<keyword evidence="1" id="KW-0812">Transmembrane</keyword>
<name>A0A844D294_9BURK</name>
<dbReference type="SMART" id="SM00460">
    <property type="entry name" value="TGc"/>
    <property type="match status" value="1"/>
</dbReference>
<dbReference type="Gene3D" id="3.10.620.30">
    <property type="match status" value="1"/>
</dbReference>
<evidence type="ECO:0000256" key="1">
    <source>
        <dbReference type="SAM" id="Phobius"/>
    </source>
</evidence>
<evidence type="ECO:0000313" key="3">
    <source>
        <dbReference type="EMBL" id="MRW87187.1"/>
    </source>
</evidence>
<dbReference type="InterPro" id="IPR038765">
    <property type="entry name" value="Papain-like_cys_pep_sf"/>
</dbReference>
<accession>A0A844D294</accession>
<proteinExistence type="predicted"/>
<evidence type="ECO:0000313" key="4">
    <source>
        <dbReference type="Proteomes" id="UP000439986"/>
    </source>
</evidence>
<dbReference type="Pfam" id="PF01841">
    <property type="entry name" value="Transglut_core"/>
    <property type="match status" value="1"/>
</dbReference>
<gene>
    <name evidence="3" type="ORF">GJ698_24260</name>
</gene>
<dbReference type="PANTHER" id="PTHR42736">
    <property type="entry name" value="PROTEIN-GLUTAMINE GAMMA-GLUTAMYLTRANSFERASE"/>
    <property type="match status" value="1"/>
</dbReference>
<dbReference type="Proteomes" id="UP000439986">
    <property type="component" value="Unassembled WGS sequence"/>
</dbReference>
<dbReference type="AlphaFoldDB" id="A0A844D294"/>
<dbReference type="PANTHER" id="PTHR42736:SF1">
    <property type="entry name" value="PROTEIN-GLUTAMINE GAMMA-GLUTAMYLTRANSFERASE"/>
    <property type="match status" value="1"/>
</dbReference>
<sequence length="669" mass="73448">MSATPLAQGLTRDKADTLLLLAAALMVLAPHFGHLPPWIGALACATLLWRAALTWLGKRLPPVWLLLPIALAAMAGVYRSYHTLLGRDAGVAMLVLLLAFKLLEMHAKRDLFVVTFLGFFVLLTSFFYSQSIPAALWVALTLVLLLTAQQSFQYTGAVPPLARRLRATARLAALATPLALLLFVGFPRIQGPLWGLPGDAAGARTGLSDSMAPGTLSSLAQSDEVAFRVRFFGAVPAQSQLYWRSIVLGDYDGRTWTRVPRKRGLQRLDVAVSARGAPLRYETTVEASNTRWLALLELAGPTLQVPGHRLRDSDEMEQFTADPITRRVRFEASAYLDFTLQAGERPQRMTHWLELPAGFNPRTLALAQQLRAAAAGADAPQQLSNAVLQRFRRDGYRYTLEPPLTGANAVDDFLFGSKAGFCEHYAGAYVVLMRAMGVPARVVTGYQGGERNPVDGYLTVRQSDAHAWAEIWTAAGGWRRVDPTAAVAPERVERNLARALPRPAAFGLAPLLDLQNDADSWLAQLRFAYAALNNSWNQWVLDYNPERQRSFLEELGAAVGTWRTALGAALVAGLLWLLRWQRRRQPADALAALYAAFGRQQARHGYARGAAEGPRDYAARLRTMPASAEKHAAMDQFLHLYGQLMYGAGGTESRKASLATLKTLLSLCR</sequence>
<dbReference type="InterPro" id="IPR002931">
    <property type="entry name" value="Transglutaminase-like"/>
</dbReference>
<organism evidence="3 4">
    <name type="scientific">Duganella aquatilis</name>
    <dbReference type="NCBI Taxonomy" id="2666082"/>
    <lineage>
        <taxon>Bacteria</taxon>
        <taxon>Pseudomonadati</taxon>
        <taxon>Pseudomonadota</taxon>
        <taxon>Betaproteobacteria</taxon>
        <taxon>Burkholderiales</taxon>
        <taxon>Oxalobacteraceae</taxon>
        <taxon>Telluria group</taxon>
        <taxon>Duganella</taxon>
    </lineage>
</organism>
<feature type="transmembrane region" description="Helical" evidence="1">
    <location>
        <begin position="63"/>
        <end position="78"/>
    </location>
</feature>
<dbReference type="InterPro" id="IPR052901">
    <property type="entry name" value="Bact_TGase-like"/>
</dbReference>
<keyword evidence="4" id="KW-1185">Reference proteome</keyword>
<dbReference type="Pfam" id="PF13559">
    <property type="entry name" value="DUF4129"/>
    <property type="match status" value="1"/>
</dbReference>
<dbReference type="Pfam" id="PF11992">
    <property type="entry name" value="TgpA_N"/>
    <property type="match status" value="1"/>
</dbReference>
<feature type="transmembrane region" description="Helical" evidence="1">
    <location>
        <begin position="555"/>
        <end position="578"/>
    </location>
</feature>
<dbReference type="SUPFAM" id="SSF54001">
    <property type="entry name" value="Cysteine proteinases"/>
    <property type="match status" value="1"/>
</dbReference>
<protein>
    <submittedName>
        <fullName evidence="3">DUF3488 domain-containing protein</fullName>
    </submittedName>
</protein>
<comment type="caution">
    <text evidence="3">The sequence shown here is derived from an EMBL/GenBank/DDBJ whole genome shotgun (WGS) entry which is preliminary data.</text>
</comment>
<evidence type="ECO:0000259" key="2">
    <source>
        <dbReference type="SMART" id="SM00460"/>
    </source>
</evidence>
<keyword evidence="1" id="KW-0472">Membrane</keyword>
<feature type="transmembrane region" description="Helical" evidence="1">
    <location>
        <begin position="110"/>
        <end position="128"/>
    </location>
</feature>
<dbReference type="InterPro" id="IPR021878">
    <property type="entry name" value="TgpA_N"/>
</dbReference>
<feature type="transmembrane region" description="Helical" evidence="1">
    <location>
        <begin position="167"/>
        <end position="186"/>
    </location>
</feature>
<reference evidence="3 4" key="1">
    <citation type="submission" date="2019-11" db="EMBL/GenBank/DDBJ databases">
        <title>Novel species isolated from a subtropical stream in China.</title>
        <authorList>
            <person name="Lu H."/>
        </authorList>
    </citation>
    <scope>NUCLEOTIDE SEQUENCE [LARGE SCALE GENOMIC DNA]</scope>
    <source>
        <strain evidence="3 4">FT26W</strain>
    </source>
</reference>
<keyword evidence="1" id="KW-1133">Transmembrane helix</keyword>